<evidence type="ECO:0000313" key="2">
    <source>
        <dbReference type="Proteomes" id="UP000789702"/>
    </source>
</evidence>
<evidence type="ECO:0000313" key="1">
    <source>
        <dbReference type="EMBL" id="CAG8533940.1"/>
    </source>
</evidence>
<organism evidence="1 2">
    <name type="scientific">Dentiscutata heterogama</name>
    <dbReference type="NCBI Taxonomy" id="1316150"/>
    <lineage>
        <taxon>Eukaryota</taxon>
        <taxon>Fungi</taxon>
        <taxon>Fungi incertae sedis</taxon>
        <taxon>Mucoromycota</taxon>
        <taxon>Glomeromycotina</taxon>
        <taxon>Glomeromycetes</taxon>
        <taxon>Diversisporales</taxon>
        <taxon>Gigasporaceae</taxon>
        <taxon>Dentiscutata</taxon>
    </lineage>
</organism>
<keyword evidence="2" id="KW-1185">Reference proteome</keyword>
<sequence>MCGTPLYIAPEVLDRSPKRSYGKAVDMWSLGVILYVCLCGYPPFAKDFGPPSFEEQIKLGIYRFYPPAWSYISNEAKNLIKGLLNVNVRDRLTASQALEHPFMQVKLNKKG</sequence>
<protein>
    <submittedName>
        <fullName evidence="1">3376_t:CDS:1</fullName>
    </submittedName>
</protein>
<dbReference type="EMBL" id="CAJVPU010004508">
    <property type="protein sequence ID" value="CAG8533940.1"/>
    <property type="molecule type" value="Genomic_DNA"/>
</dbReference>
<accession>A0ACA9LJ52</accession>
<name>A0ACA9LJ52_9GLOM</name>
<reference evidence="1" key="1">
    <citation type="submission" date="2021-06" db="EMBL/GenBank/DDBJ databases">
        <authorList>
            <person name="Kallberg Y."/>
            <person name="Tangrot J."/>
            <person name="Rosling A."/>
        </authorList>
    </citation>
    <scope>NUCLEOTIDE SEQUENCE</scope>
    <source>
        <strain evidence="1">IL203A</strain>
    </source>
</reference>
<proteinExistence type="predicted"/>
<gene>
    <name evidence="1" type="ORF">DHETER_LOCUS4493</name>
</gene>
<comment type="caution">
    <text evidence="1">The sequence shown here is derived from an EMBL/GenBank/DDBJ whole genome shotgun (WGS) entry which is preliminary data.</text>
</comment>
<dbReference type="Proteomes" id="UP000789702">
    <property type="component" value="Unassembled WGS sequence"/>
</dbReference>